<feature type="non-terminal residue" evidence="2">
    <location>
        <position position="214"/>
    </location>
</feature>
<proteinExistence type="predicted"/>
<dbReference type="EMBL" id="QJKJ01012003">
    <property type="protein sequence ID" value="RDX69689.1"/>
    <property type="molecule type" value="Genomic_DNA"/>
</dbReference>
<gene>
    <name evidence="2" type="ORF">CR513_51162</name>
</gene>
<feature type="domain" description="F-box associated beta-propeller type 1" evidence="1">
    <location>
        <begin position="54"/>
        <end position="183"/>
    </location>
</feature>
<keyword evidence="3" id="KW-1185">Reference proteome</keyword>
<feature type="non-terminal residue" evidence="2">
    <location>
        <position position="1"/>
    </location>
</feature>
<dbReference type="OrthoDB" id="1428343at2759"/>
<organism evidence="2 3">
    <name type="scientific">Mucuna pruriens</name>
    <name type="common">Velvet bean</name>
    <name type="synonym">Dolichos pruriens</name>
    <dbReference type="NCBI Taxonomy" id="157652"/>
    <lineage>
        <taxon>Eukaryota</taxon>
        <taxon>Viridiplantae</taxon>
        <taxon>Streptophyta</taxon>
        <taxon>Embryophyta</taxon>
        <taxon>Tracheophyta</taxon>
        <taxon>Spermatophyta</taxon>
        <taxon>Magnoliopsida</taxon>
        <taxon>eudicotyledons</taxon>
        <taxon>Gunneridae</taxon>
        <taxon>Pentapetalae</taxon>
        <taxon>rosids</taxon>
        <taxon>fabids</taxon>
        <taxon>Fabales</taxon>
        <taxon>Fabaceae</taxon>
        <taxon>Papilionoideae</taxon>
        <taxon>50 kb inversion clade</taxon>
        <taxon>NPAAA clade</taxon>
        <taxon>indigoferoid/millettioid clade</taxon>
        <taxon>Phaseoleae</taxon>
        <taxon>Mucuna</taxon>
    </lineage>
</organism>
<accession>A0A371EUP4</accession>
<reference evidence="2" key="1">
    <citation type="submission" date="2018-05" db="EMBL/GenBank/DDBJ databases">
        <title>Draft genome of Mucuna pruriens seed.</title>
        <authorList>
            <person name="Nnadi N.E."/>
            <person name="Vos R."/>
            <person name="Hasami M.H."/>
            <person name="Devisetty U.K."/>
            <person name="Aguiy J.C."/>
        </authorList>
    </citation>
    <scope>NUCLEOTIDE SEQUENCE [LARGE SCALE GENOMIC DNA]</scope>
    <source>
        <strain evidence="2">JCA_2017</strain>
    </source>
</reference>
<evidence type="ECO:0000259" key="1">
    <source>
        <dbReference type="Pfam" id="PF07734"/>
    </source>
</evidence>
<dbReference type="Pfam" id="PF07734">
    <property type="entry name" value="FBA_1"/>
    <property type="match status" value="1"/>
</dbReference>
<sequence length="214" mass="24337">MDNIPMGAISENLRNHLPRDLCKWNSLPIHIHGKSDTCSEYNTSYLRYGDWPHNLWEIYSLRSNSWTKLDIDMPKVDCSSETCLYLDGKCHWLGSKVGDPDIYETREMFLASFDLSNDVFFTTFVPKDIPLDIDDFDSTFVQNQLVLLNGSIAIISTYSGTTRFQILVLGQLGAKESWTKLFIGWPLLDVGYFMGIGKKGMIDELGVQSKDGSR</sequence>
<dbReference type="SUPFAM" id="SSF50965">
    <property type="entry name" value="Galactose oxidase, central domain"/>
    <property type="match status" value="1"/>
</dbReference>
<name>A0A371EUP4_MUCPR</name>
<protein>
    <recommendedName>
        <fullName evidence="1">F-box associated beta-propeller type 1 domain-containing protein</fullName>
    </recommendedName>
</protein>
<evidence type="ECO:0000313" key="2">
    <source>
        <dbReference type="EMBL" id="RDX69689.1"/>
    </source>
</evidence>
<dbReference type="NCBIfam" id="TIGR01640">
    <property type="entry name" value="F_box_assoc_1"/>
    <property type="match status" value="1"/>
</dbReference>
<evidence type="ECO:0000313" key="3">
    <source>
        <dbReference type="Proteomes" id="UP000257109"/>
    </source>
</evidence>
<dbReference type="Proteomes" id="UP000257109">
    <property type="component" value="Unassembled WGS sequence"/>
</dbReference>
<dbReference type="InterPro" id="IPR006527">
    <property type="entry name" value="F-box-assoc_dom_typ1"/>
</dbReference>
<dbReference type="STRING" id="157652.A0A371EUP4"/>
<dbReference type="InterPro" id="IPR011043">
    <property type="entry name" value="Gal_Oxase/kelch_b-propeller"/>
</dbReference>
<dbReference type="AlphaFoldDB" id="A0A371EUP4"/>
<dbReference type="InterPro" id="IPR017451">
    <property type="entry name" value="F-box-assoc_interact_dom"/>
</dbReference>
<comment type="caution">
    <text evidence="2">The sequence shown here is derived from an EMBL/GenBank/DDBJ whole genome shotgun (WGS) entry which is preliminary data.</text>
</comment>